<proteinExistence type="predicted"/>
<protein>
    <submittedName>
        <fullName evidence="1">Uncharacterized protein</fullName>
    </submittedName>
</protein>
<sequence length="124" mass="13781">MVEDGLMPEEALKGVVYMKSEITINGDVSNSNIAHENNGKMFSQKINSNPEYAKIFDDLRDFIKSNRALTSVEKEETLSDLENVSQAIEAQKKSRARTLFELLPDAIKTCDAGIKLLTTVLTLS</sequence>
<dbReference type="RefSeq" id="WP_181675766.1">
    <property type="nucleotide sequence ID" value="NZ_JABJVM010000003.1"/>
</dbReference>
<evidence type="ECO:0000313" key="1">
    <source>
        <dbReference type="EMBL" id="MBA3925543.1"/>
    </source>
</evidence>
<name>A0A7W1T4V9_9LIST</name>
<accession>A0A7W1T4V9</accession>
<evidence type="ECO:0000313" key="2">
    <source>
        <dbReference type="Proteomes" id="UP000548787"/>
    </source>
</evidence>
<comment type="caution">
    <text evidence="1">The sequence shown here is derived from an EMBL/GenBank/DDBJ whole genome shotgun (WGS) entry which is preliminary data.</text>
</comment>
<dbReference type="AlphaFoldDB" id="A0A7W1T4V9"/>
<gene>
    <name evidence="1" type="ORF">HPK16_04225</name>
</gene>
<reference evidence="1 2" key="2">
    <citation type="submission" date="2020-08" db="EMBL/GenBank/DDBJ databases">
        <title>Listeria ohnekaius sp. nov. and Listeria portnoyii sp. nov. isolated from non-agricultural and natural environments.</title>
        <authorList>
            <person name="Weller D."/>
            <person name="Belias A.M."/>
            <person name="Liao J."/>
            <person name="Guo S."/>
            <person name="Orsi R.H."/>
            <person name="Wiedmann M."/>
        </authorList>
    </citation>
    <scope>NUCLEOTIDE SEQUENCE [LARGE SCALE GENOMIC DNA]</scope>
    <source>
        <strain evidence="1 2">FSL W9-0585</strain>
    </source>
</reference>
<organism evidence="1 2">
    <name type="scientific">Listeria rustica</name>
    <dbReference type="NCBI Taxonomy" id="2713503"/>
    <lineage>
        <taxon>Bacteria</taxon>
        <taxon>Bacillati</taxon>
        <taxon>Bacillota</taxon>
        <taxon>Bacilli</taxon>
        <taxon>Bacillales</taxon>
        <taxon>Listeriaceae</taxon>
        <taxon>Listeria</taxon>
    </lineage>
</organism>
<dbReference type="Proteomes" id="UP000548787">
    <property type="component" value="Unassembled WGS sequence"/>
</dbReference>
<dbReference type="EMBL" id="JABJVM010000003">
    <property type="protein sequence ID" value="MBA3925543.1"/>
    <property type="molecule type" value="Genomic_DNA"/>
</dbReference>
<keyword evidence="2" id="KW-1185">Reference proteome</keyword>
<reference evidence="1 2" key="1">
    <citation type="submission" date="2020-05" db="EMBL/GenBank/DDBJ databases">
        <authorList>
            <person name="Carlin C.R."/>
        </authorList>
    </citation>
    <scope>NUCLEOTIDE SEQUENCE [LARGE SCALE GENOMIC DNA]</scope>
    <source>
        <strain evidence="1 2">FSL W9-0585</strain>
    </source>
</reference>